<name>A0A1I0QNE2_9BACT</name>
<dbReference type="InterPro" id="IPR000757">
    <property type="entry name" value="Beta-glucanase-like"/>
</dbReference>
<evidence type="ECO:0000256" key="1">
    <source>
        <dbReference type="ARBA" id="ARBA00006865"/>
    </source>
</evidence>
<dbReference type="GO" id="GO:0004553">
    <property type="term" value="F:hydrolase activity, hydrolyzing O-glycosyl compounds"/>
    <property type="evidence" value="ECO:0007669"/>
    <property type="project" value="InterPro"/>
</dbReference>
<dbReference type="EMBL" id="FOIR01000002">
    <property type="protein sequence ID" value="SEW28915.1"/>
    <property type="molecule type" value="Genomic_DNA"/>
</dbReference>
<dbReference type="Gene3D" id="2.60.120.200">
    <property type="match status" value="1"/>
</dbReference>
<organism evidence="3 4">
    <name type="scientific">Roseivirga pacifica</name>
    <dbReference type="NCBI Taxonomy" id="1267423"/>
    <lineage>
        <taxon>Bacteria</taxon>
        <taxon>Pseudomonadati</taxon>
        <taxon>Bacteroidota</taxon>
        <taxon>Cytophagia</taxon>
        <taxon>Cytophagales</taxon>
        <taxon>Roseivirgaceae</taxon>
        <taxon>Roseivirga</taxon>
    </lineage>
</organism>
<sequence length="269" mass="30455">MTFKYLTGLCLTGALFGLFSCTDANKPIWQDEFDGDTLDESKWTAYVGDGCPQICGFGNHELQYYTDNPENVKLEDGKLVITARKDSMKNSAYTSAKLVTQHKGDWKYGRIEVRAKIPSGKGNWPAIWMLPTKNSYGGWPRSGEIDIMEHVGYDQGNMHGTVHTESFNHIKGTQKGDSIQIADISDKFHVYAIEWSANKIDFFMDDEHYHTFENTGNGPDDWPFDQPFYLILNLAVGGDWGGKYGVANDIFPNRYEIDYVRVFELPAAE</sequence>
<dbReference type="GeneID" id="99987207"/>
<dbReference type="RefSeq" id="WP_090258915.1">
    <property type="nucleotide sequence ID" value="NZ_FOIR01000002.1"/>
</dbReference>
<feature type="domain" description="GH16" evidence="2">
    <location>
        <begin position="31"/>
        <end position="268"/>
    </location>
</feature>
<dbReference type="GO" id="GO:0005975">
    <property type="term" value="P:carbohydrate metabolic process"/>
    <property type="evidence" value="ECO:0007669"/>
    <property type="project" value="InterPro"/>
</dbReference>
<dbReference type="PROSITE" id="PS51762">
    <property type="entry name" value="GH16_2"/>
    <property type="match status" value="1"/>
</dbReference>
<dbReference type="PANTHER" id="PTHR10963">
    <property type="entry name" value="GLYCOSYL HYDROLASE-RELATED"/>
    <property type="match status" value="1"/>
</dbReference>
<dbReference type="CDD" id="cd08023">
    <property type="entry name" value="GH16_laminarinase_like"/>
    <property type="match status" value="1"/>
</dbReference>
<keyword evidence="4" id="KW-1185">Reference proteome</keyword>
<evidence type="ECO:0000313" key="3">
    <source>
        <dbReference type="EMBL" id="SEW28915.1"/>
    </source>
</evidence>
<evidence type="ECO:0000313" key="4">
    <source>
        <dbReference type="Proteomes" id="UP000199437"/>
    </source>
</evidence>
<dbReference type="InterPro" id="IPR013320">
    <property type="entry name" value="ConA-like_dom_sf"/>
</dbReference>
<dbReference type="PROSITE" id="PS51257">
    <property type="entry name" value="PROKAR_LIPOPROTEIN"/>
    <property type="match status" value="1"/>
</dbReference>
<dbReference type="InterPro" id="IPR050546">
    <property type="entry name" value="Glycosyl_Hydrlase_16"/>
</dbReference>
<dbReference type="OrthoDB" id="9776255at2"/>
<dbReference type="PANTHER" id="PTHR10963:SF55">
    <property type="entry name" value="GLYCOSIDE HYDROLASE FAMILY 16 PROTEIN"/>
    <property type="match status" value="1"/>
</dbReference>
<reference evidence="4" key="1">
    <citation type="submission" date="2016-10" db="EMBL/GenBank/DDBJ databases">
        <authorList>
            <person name="Varghese N."/>
            <person name="Submissions S."/>
        </authorList>
    </citation>
    <scope>NUCLEOTIDE SEQUENCE [LARGE SCALE GENOMIC DNA]</scope>
    <source>
        <strain evidence="4">CGMCC 1.12402</strain>
    </source>
</reference>
<dbReference type="AlphaFoldDB" id="A0A1I0QNE2"/>
<keyword evidence="3" id="KW-0378">Hydrolase</keyword>
<evidence type="ECO:0000259" key="2">
    <source>
        <dbReference type="PROSITE" id="PS51762"/>
    </source>
</evidence>
<dbReference type="SUPFAM" id="SSF49899">
    <property type="entry name" value="Concanavalin A-like lectins/glucanases"/>
    <property type="match status" value="1"/>
</dbReference>
<dbReference type="Pfam" id="PF00722">
    <property type="entry name" value="Glyco_hydro_16"/>
    <property type="match status" value="1"/>
</dbReference>
<accession>A0A1I0QNE2</accession>
<comment type="similarity">
    <text evidence="1">Belongs to the glycosyl hydrolase 16 family.</text>
</comment>
<dbReference type="Proteomes" id="UP000199437">
    <property type="component" value="Unassembled WGS sequence"/>
</dbReference>
<protein>
    <submittedName>
        <fullName evidence="3">Glycosyl hydrolases family 16</fullName>
    </submittedName>
</protein>
<dbReference type="STRING" id="1267423.SAMN05216290_2512"/>
<proteinExistence type="inferred from homology"/>
<gene>
    <name evidence="3" type="ORF">SAMN05216290_2512</name>
</gene>